<name>A0AAD9QSV6_ACRCE</name>
<evidence type="ECO:0000313" key="2">
    <source>
        <dbReference type="EMBL" id="KAK2566481.1"/>
    </source>
</evidence>
<proteinExistence type="predicted"/>
<evidence type="ECO:0008006" key="4">
    <source>
        <dbReference type="Google" id="ProtNLM"/>
    </source>
</evidence>
<dbReference type="PANTHER" id="PTHR47027">
    <property type="entry name" value="REVERSE TRANSCRIPTASE DOMAIN-CONTAINING PROTEIN"/>
    <property type="match status" value="1"/>
</dbReference>
<reference evidence="2" key="1">
    <citation type="journal article" date="2023" name="G3 (Bethesda)">
        <title>Whole genome assembly and annotation of the endangered Caribbean coral Acropora cervicornis.</title>
        <authorList>
            <person name="Selwyn J.D."/>
            <person name="Vollmer S.V."/>
        </authorList>
    </citation>
    <scope>NUCLEOTIDE SEQUENCE</scope>
    <source>
        <strain evidence="2">K2</strain>
    </source>
</reference>
<feature type="region of interest" description="Disordered" evidence="1">
    <location>
        <begin position="137"/>
        <end position="170"/>
    </location>
</feature>
<sequence>MTLQRVIKGMKINTKKTKVMKISKSLGEEFMTMMGGKELTQVKQFTFLGGIITQEGDCGRDIPTRIACAKDAFFARKELLMKSFSLTLRKHLAISLVWSTLLYGAETWGMRKEDARRSESCVRNPIEVELFTPKVEGEEIDDDLETTDNISAAQQGDSCTQQNDLGIGET</sequence>
<feature type="compositionally biased region" description="Polar residues" evidence="1">
    <location>
        <begin position="147"/>
        <end position="164"/>
    </location>
</feature>
<keyword evidence="3" id="KW-1185">Reference proteome</keyword>
<gene>
    <name evidence="2" type="ORF">P5673_010004</name>
</gene>
<dbReference type="EMBL" id="JARQWQ010000017">
    <property type="protein sequence ID" value="KAK2566481.1"/>
    <property type="molecule type" value="Genomic_DNA"/>
</dbReference>
<organism evidence="2 3">
    <name type="scientific">Acropora cervicornis</name>
    <name type="common">Staghorn coral</name>
    <dbReference type="NCBI Taxonomy" id="6130"/>
    <lineage>
        <taxon>Eukaryota</taxon>
        <taxon>Metazoa</taxon>
        <taxon>Cnidaria</taxon>
        <taxon>Anthozoa</taxon>
        <taxon>Hexacorallia</taxon>
        <taxon>Scleractinia</taxon>
        <taxon>Astrocoeniina</taxon>
        <taxon>Acroporidae</taxon>
        <taxon>Acropora</taxon>
    </lineage>
</organism>
<accession>A0AAD9QSV6</accession>
<dbReference type="PANTHER" id="PTHR47027:SF8">
    <property type="entry name" value="RIBONUCLEASE H"/>
    <property type="match status" value="1"/>
</dbReference>
<reference evidence="2" key="2">
    <citation type="journal article" date="2023" name="Science">
        <title>Genomic signatures of disease resistance in endangered staghorn corals.</title>
        <authorList>
            <person name="Vollmer S.V."/>
            <person name="Selwyn J.D."/>
            <person name="Despard B.A."/>
            <person name="Roesel C.L."/>
        </authorList>
    </citation>
    <scope>NUCLEOTIDE SEQUENCE</scope>
    <source>
        <strain evidence="2">K2</strain>
    </source>
</reference>
<comment type="caution">
    <text evidence="2">The sequence shown here is derived from an EMBL/GenBank/DDBJ whole genome shotgun (WGS) entry which is preliminary data.</text>
</comment>
<dbReference type="AlphaFoldDB" id="A0AAD9QSV6"/>
<protein>
    <recommendedName>
        <fullName evidence="4">Reverse transcriptase domain-containing protein</fullName>
    </recommendedName>
</protein>
<evidence type="ECO:0000313" key="3">
    <source>
        <dbReference type="Proteomes" id="UP001249851"/>
    </source>
</evidence>
<dbReference type="Proteomes" id="UP001249851">
    <property type="component" value="Unassembled WGS sequence"/>
</dbReference>
<evidence type="ECO:0000256" key="1">
    <source>
        <dbReference type="SAM" id="MobiDB-lite"/>
    </source>
</evidence>